<feature type="compositionally biased region" description="Low complexity" evidence="1">
    <location>
        <begin position="604"/>
        <end position="617"/>
    </location>
</feature>
<dbReference type="CTD" id="20239154"/>
<gene>
    <name evidence="4" type="ORF">LOTGIDRAFT_162861</name>
</gene>
<organism evidence="4 5">
    <name type="scientific">Lottia gigantea</name>
    <name type="common">Giant owl limpet</name>
    <dbReference type="NCBI Taxonomy" id="225164"/>
    <lineage>
        <taxon>Eukaryota</taxon>
        <taxon>Metazoa</taxon>
        <taxon>Spiralia</taxon>
        <taxon>Lophotrochozoa</taxon>
        <taxon>Mollusca</taxon>
        <taxon>Gastropoda</taxon>
        <taxon>Patellogastropoda</taxon>
        <taxon>Lottioidea</taxon>
        <taxon>Lottiidae</taxon>
        <taxon>Lottia</taxon>
    </lineage>
</organism>
<name>V4AAS3_LOTGI</name>
<feature type="region of interest" description="Disordered" evidence="1">
    <location>
        <begin position="654"/>
        <end position="676"/>
    </location>
</feature>
<feature type="chain" id="PRO_5004715901" description="CUB domain-containing protein" evidence="3">
    <location>
        <begin position="21"/>
        <end position="676"/>
    </location>
</feature>
<evidence type="ECO:0000256" key="3">
    <source>
        <dbReference type="SAM" id="SignalP"/>
    </source>
</evidence>
<evidence type="ECO:0008006" key="6">
    <source>
        <dbReference type="Google" id="ProtNLM"/>
    </source>
</evidence>
<dbReference type="Proteomes" id="UP000030746">
    <property type="component" value="Unassembled WGS sequence"/>
</dbReference>
<sequence>METEIFVAVFGFVIFSVNSASQVPSTYTIKSSSVCYGSDPECTRHFLSCDKKTSVIGLFQGVYGFKPLGSMCRDVSACRTVDPETCCTKQKDDCGVVFRPGDLNQLYSNCSGRPQCSFDAPRLTAKCSTQTYRSISVFSDVKYTCVKENQLVTLGDRKTIVGDQVYVIYRDKILSKMADVVDCQCLVLSRNGSKVDIDIFALDIRLNKTIEPGCSTVSFIKDGEVLREMSCSSRKFYHSFEYILRTSTPLRAKVTLNKKTKPTNIWFGFRGLNGEVTLSCSYVSQVIEPETSTSPTTVPKNIETTSSHPAGQHLDRLVSSISSTRMVYTQPVSGTTSPTVGDTDAISTTTFTDSSTRNESRSNGHSSSIFTPPTDVSSDFTSVTIVRQTIDINASVSNTEQFYDVTSTFDDVNTTSSDAILNSDFNTKYTESSDVSGKNDNENTEYNDVHTKSENAEIEQDKKIESEQDGSIFQDSRIMMAGGLFGGCVVLIVFISALYCYVRRRTKREAEMSEIFQIEDGDKSADHVYHVKDPDNFRHSSIHSNIQSTLSESSTDPQCLYSQIDDVRRHSEIVYAIPNKKRTVHSLNSVTKVNSTSSQTPLANRTSLNSTSSNPTSHNDYFDLEAETFSTETSDVMSETLSDDGYNHLNEHQSTAVEQQNDYDSLTPPDSKSTNL</sequence>
<evidence type="ECO:0000313" key="5">
    <source>
        <dbReference type="Proteomes" id="UP000030746"/>
    </source>
</evidence>
<feature type="compositionally biased region" description="Polar residues" evidence="1">
    <location>
        <begin position="592"/>
        <end position="603"/>
    </location>
</feature>
<feature type="compositionally biased region" description="Polar residues" evidence="1">
    <location>
        <begin position="330"/>
        <end position="355"/>
    </location>
</feature>
<feature type="signal peptide" evidence="3">
    <location>
        <begin position="1"/>
        <end position="20"/>
    </location>
</feature>
<keyword evidence="5" id="KW-1185">Reference proteome</keyword>
<keyword evidence="2" id="KW-0472">Membrane</keyword>
<feature type="compositionally biased region" description="Polar residues" evidence="1">
    <location>
        <begin position="298"/>
        <end position="309"/>
    </location>
</feature>
<proteinExistence type="predicted"/>
<feature type="region of interest" description="Disordered" evidence="1">
    <location>
        <begin position="330"/>
        <end position="378"/>
    </location>
</feature>
<dbReference type="OrthoDB" id="6060630at2759"/>
<dbReference type="GeneID" id="20239154"/>
<dbReference type="HOGENOM" id="CLU_406692_0_0_1"/>
<feature type="region of interest" description="Disordered" evidence="1">
    <location>
        <begin position="289"/>
        <end position="310"/>
    </location>
</feature>
<accession>V4AAS3</accession>
<dbReference type="EMBL" id="KB202124">
    <property type="protein sequence ID" value="ESO92205.1"/>
    <property type="molecule type" value="Genomic_DNA"/>
</dbReference>
<dbReference type="OMA" id="CSNGPPR"/>
<protein>
    <recommendedName>
        <fullName evidence="6">CUB domain-containing protein</fullName>
    </recommendedName>
</protein>
<evidence type="ECO:0000256" key="1">
    <source>
        <dbReference type="SAM" id="MobiDB-lite"/>
    </source>
</evidence>
<dbReference type="AlphaFoldDB" id="V4AAS3"/>
<evidence type="ECO:0000256" key="2">
    <source>
        <dbReference type="SAM" id="Phobius"/>
    </source>
</evidence>
<feature type="region of interest" description="Disordered" evidence="1">
    <location>
        <begin position="592"/>
        <end position="619"/>
    </location>
</feature>
<reference evidence="4 5" key="1">
    <citation type="journal article" date="2013" name="Nature">
        <title>Insights into bilaterian evolution from three spiralian genomes.</title>
        <authorList>
            <person name="Simakov O."/>
            <person name="Marletaz F."/>
            <person name="Cho S.J."/>
            <person name="Edsinger-Gonzales E."/>
            <person name="Havlak P."/>
            <person name="Hellsten U."/>
            <person name="Kuo D.H."/>
            <person name="Larsson T."/>
            <person name="Lv J."/>
            <person name="Arendt D."/>
            <person name="Savage R."/>
            <person name="Osoegawa K."/>
            <person name="de Jong P."/>
            <person name="Grimwood J."/>
            <person name="Chapman J.A."/>
            <person name="Shapiro H."/>
            <person name="Aerts A."/>
            <person name="Otillar R.P."/>
            <person name="Terry A.Y."/>
            <person name="Boore J.L."/>
            <person name="Grigoriev I.V."/>
            <person name="Lindberg D.R."/>
            <person name="Seaver E.C."/>
            <person name="Weisblat D.A."/>
            <person name="Putnam N.H."/>
            <person name="Rokhsar D.S."/>
        </authorList>
    </citation>
    <scope>NUCLEOTIDE SEQUENCE [LARGE SCALE GENOMIC DNA]</scope>
</reference>
<dbReference type="KEGG" id="lgi:LOTGIDRAFT_162861"/>
<keyword evidence="2" id="KW-1133">Transmembrane helix</keyword>
<keyword evidence="2" id="KW-0812">Transmembrane</keyword>
<dbReference type="RefSeq" id="XP_009057126.1">
    <property type="nucleotide sequence ID" value="XM_009058878.1"/>
</dbReference>
<keyword evidence="3" id="KW-0732">Signal</keyword>
<evidence type="ECO:0000313" key="4">
    <source>
        <dbReference type="EMBL" id="ESO92205.1"/>
    </source>
</evidence>
<feature type="transmembrane region" description="Helical" evidence="2">
    <location>
        <begin position="478"/>
        <end position="502"/>
    </location>
</feature>
<feature type="compositionally biased region" description="Polar residues" evidence="1">
    <location>
        <begin position="363"/>
        <end position="378"/>
    </location>
</feature>